<feature type="non-terminal residue" evidence="2">
    <location>
        <position position="374"/>
    </location>
</feature>
<keyword evidence="3" id="KW-1185">Reference proteome</keyword>
<dbReference type="Proteomes" id="UP000244855">
    <property type="component" value="Unassembled WGS sequence"/>
</dbReference>
<gene>
    <name evidence="2" type="ORF">DM02DRAFT_466491</name>
</gene>
<proteinExistence type="predicted"/>
<dbReference type="STRING" id="97972.A0A2V1D0M7"/>
<dbReference type="OrthoDB" id="4605274at2759"/>
<dbReference type="InterPro" id="IPR029058">
    <property type="entry name" value="AB_hydrolase_fold"/>
</dbReference>
<dbReference type="GO" id="GO:0016787">
    <property type="term" value="F:hydrolase activity"/>
    <property type="evidence" value="ECO:0007669"/>
    <property type="project" value="UniProtKB-KW"/>
</dbReference>
<dbReference type="EMBL" id="KZ805838">
    <property type="protein sequence ID" value="PVH91566.1"/>
    <property type="molecule type" value="Genomic_DNA"/>
</dbReference>
<name>A0A2V1D0M7_9PLEO</name>
<organism evidence="2 3">
    <name type="scientific">Periconia macrospinosa</name>
    <dbReference type="NCBI Taxonomy" id="97972"/>
    <lineage>
        <taxon>Eukaryota</taxon>
        <taxon>Fungi</taxon>
        <taxon>Dikarya</taxon>
        <taxon>Ascomycota</taxon>
        <taxon>Pezizomycotina</taxon>
        <taxon>Dothideomycetes</taxon>
        <taxon>Pleosporomycetidae</taxon>
        <taxon>Pleosporales</taxon>
        <taxon>Massarineae</taxon>
        <taxon>Periconiaceae</taxon>
        <taxon>Periconia</taxon>
    </lineage>
</organism>
<feature type="non-terminal residue" evidence="2">
    <location>
        <position position="1"/>
    </location>
</feature>
<reference evidence="2 3" key="1">
    <citation type="journal article" date="2018" name="Sci. Rep.">
        <title>Comparative genomics provides insights into the lifestyle and reveals functional heterogeneity of dark septate endophytic fungi.</title>
        <authorList>
            <person name="Knapp D.G."/>
            <person name="Nemeth J.B."/>
            <person name="Barry K."/>
            <person name="Hainaut M."/>
            <person name="Henrissat B."/>
            <person name="Johnson J."/>
            <person name="Kuo A."/>
            <person name="Lim J.H.P."/>
            <person name="Lipzen A."/>
            <person name="Nolan M."/>
            <person name="Ohm R.A."/>
            <person name="Tamas L."/>
            <person name="Grigoriev I.V."/>
            <person name="Spatafora J.W."/>
            <person name="Nagy L.G."/>
            <person name="Kovacs G.M."/>
        </authorList>
    </citation>
    <scope>NUCLEOTIDE SEQUENCE [LARGE SCALE GENOMIC DNA]</scope>
    <source>
        <strain evidence="2 3">DSE2036</strain>
    </source>
</reference>
<dbReference type="Gene3D" id="3.40.50.1820">
    <property type="entry name" value="alpha/beta hydrolase"/>
    <property type="match status" value="1"/>
</dbReference>
<feature type="region of interest" description="Disordered" evidence="1">
    <location>
        <begin position="31"/>
        <end position="55"/>
    </location>
</feature>
<evidence type="ECO:0000313" key="2">
    <source>
        <dbReference type="EMBL" id="PVH91566.1"/>
    </source>
</evidence>
<evidence type="ECO:0000256" key="1">
    <source>
        <dbReference type="SAM" id="MobiDB-lite"/>
    </source>
</evidence>
<dbReference type="PANTHER" id="PTHR37574:SF1">
    <property type="entry name" value="LIPASE B"/>
    <property type="match status" value="1"/>
</dbReference>
<evidence type="ECO:0000313" key="3">
    <source>
        <dbReference type="Proteomes" id="UP000244855"/>
    </source>
</evidence>
<dbReference type="InterPro" id="IPR053228">
    <property type="entry name" value="Stereospecific_Lipase"/>
</dbReference>
<accession>A0A2V1D0M7</accession>
<dbReference type="SUPFAM" id="SSF53474">
    <property type="entry name" value="alpha/beta-Hydrolases"/>
    <property type="match status" value="1"/>
</dbReference>
<keyword evidence="2" id="KW-0378">Hydrolase</keyword>
<protein>
    <submittedName>
        <fullName evidence="2">Alpha/beta-hydrolase</fullName>
    </submittedName>
</protein>
<dbReference type="AlphaFoldDB" id="A0A2V1D0M7"/>
<sequence length="374" mass="39451">LKAIFGPKPTGIITTGIKFVTTGLKVEGTDGVTINSPAPPGDINSFKNSNPDPPTPVFPSAAGDAPYSLTEQQLRSAIFIPPTFQGMGMPNNPVILVPGTGATGGVNYVGNFAKILAQNTSIAQPVWLNIPGAMLDDVQTNAEYIAYAMNYMSSMTNAKISVLGWSQGNLATQWALKYWPSTRKSARQLISVSPDFHGTVIANIADLPIIDKIPLPPSILQQQFNSELIKTLRAGGGDSAFIPTTTLYSAVFDEIVQPQEGTTASAFMLDARKVGVTNNEIQSVCPGTPAGDFGTHESLLFNGLTTALAIDALMNGGPADVSRVDTKSVCQQLAHPALNVGDVSVTEGLIPLAGLNILEFRPGVTKEPAIRQYA</sequence>
<dbReference type="PANTHER" id="PTHR37574">
    <property type="entry name" value="LIPASE B"/>
    <property type="match status" value="1"/>
</dbReference>